<proteinExistence type="predicted"/>
<dbReference type="Gene3D" id="3.30.565.10">
    <property type="entry name" value="Histidine kinase-like ATPase, C-terminal domain"/>
    <property type="match status" value="1"/>
</dbReference>
<evidence type="ECO:0000256" key="1">
    <source>
        <dbReference type="ARBA" id="ARBA00022527"/>
    </source>
</evidence>
<comment type="caution">
    <text evidence="3">The sequence shown here is derived from an EMBL/GenBank/DDBJ whole genome shotgun (WGS) entry which is preliminary data.</text>
</comment>
<dbReference type="Pfam" id="PF13581">
    <property type="entry name" value="HATPase_c_2"/>
    <property type="match status" value="1"/>
</dbReference>
<evidence type="ECO:0000313" key="3">
    <source>
        <dbReference type="EMBL" id="RAY12879.1"/>
    </source>
</evidence>
<keyword evidence="1" id="KW-0723">Serine/threonine-protein kinase</keyword>
<sequence length="147" mass="15261">MAGETLTRRLAAAKSSVGMSRDLVANTLGRWGLADLAEDAVLVISELATNAVGASRAGQEITVHLRNSGTEIILAVHDNGPGTPRHRQVDLDLATLDVSERNFDANGGWGLSIVAALAARCWVDPGTPAGKWVCAALRIGPARGGRG</sequence>
<gene>
    <name evidence="3" type="ORF">DPM19_22965</name>
</gene>
<keyword evidence="1" id="KW-0418">Kinase</keyword>
<evidence type="ECO:0000313" key="4">
    <source>
        <dbReference type="Proteomes" id="UP000251891"/>
    </source>
</evidence>
<dbReference type="AlphaFoldDB" id="A0A365H1G6"/>
<dbReference type="PANTHER" id="PTHR35526:SF3">
    <property type="entry name" value="ANTI-SIGMA-F FACTOR RSBW"/>
    <property type="match status" value="1"/>
</dbReference>
<name>A0A365H1G6_9ACTN</name>
<dbReference type="InterPro" id="IPR050267">
    <property type="entry name" value="Anti-sigma-factor_SerPK"/>
</dbReference>
<dbReference type="EMBL" id="QLYX01000011">
    <property type="protein sequence ID" value="RAY12879.1"/>
    <property type="molecule type" value="Genomic_DNA"/>
</dbReference>
<feature type="domain" description="Histidine kinase/HSP90-like ATPase" evidence="2">
    <location>
        <begin position="12"/>
        <end position="135"/>
    </location>
</feature>
<accession>A0A365H1G6</accession>
<dbReference type="Proteomes" id="UP000251891">
    <property type="component" value="Unassembled WGS sequence"/>
</dbReference>
<organism evidence="3 4">
    <name type="scientific">Actinomadura craniellae</name>
    <dbReference type="NCBI Taxonomy" id="2231787"/>
    <lineage>
        <taxon>Bacteria</taxon>
        <taxon>Bacillati</taxon>
        <taxon>Actinomycetota</taxon>
        <taxon>Actinomycetes</taxon>
        <taxon>Streptosporangiales</taxon>
        <taxon>Thermomonosporaceae</taxon>
        <taxon>Actinomadura</taxon>
    </lineage>
</organism>
<dbReference type="PANTHER" id="PTHR35526">
    <property type="entry name" value="ANTI-SIGMA-F FACTOR RSBW-RELATED"/>
    <property type="match status" value="1"/>
</dbReference>
<reference evidence="3 4" key="1">
    <citation type="submission" date="2018-06" db="EMBL/GenBank/DDBJ databases">
        <title>Actinomadura craniellae sp. nov. isolated from marine sponge Craniella sp.</title>
        <authorList>
            <person name="Li L."/>
            <person name="Xu Q.H."/>
            <person name="Lin H.W."/>
            <person name="Lu Y.H."/>
        </authorList>
    </citation>
    <scope>NUCLEOTIDE SEQUENCE [LARGE SCALE GENOMIC DNA]</scope>
    <source>
        <strain evidence="3 4">LHW63021</strain>
    </source>
</reference>
<dbReference type="GO" id="GO:0004674">
    <property type="term" value="F:protein serine/threonine kinase activity"/>
    <property type="evidence" value="ECO:0007669"/>
    <property type="project" value="UniProtKB-KW"/>
</dbReference>
<evidence type="ECO:0000259" key="2">
    <source>
        <dbReference type="Pfam" id="PF13581"/>
    </source>
</evidence>
<dbReference type="InterPro" id="IPR003594">
    <property type="entry name" value="HATPase_dom"/>
</dbReference>
<dbReference type="InterPro" id="IPR036890">
    <property type="entry name" value="HATPase_C_sf"/>
</dbReference>
<keyword evidence="1" id="KW-0808">Transferase</keyword>
<dbReference type="SUPFAM" id="SSF55874">
    <property type="entry name" value="ATPase domain of HSP90 chaperone/DNA topoisomerase II/histidine kinase"/>
    <property type="match status" value="1"/>
</dbReference>
<keyword evidence="4" id="KW-1185">Reference proteome</keyword>
<dbReference type="CDD" id="cd16936">
    <property type="entry name" value="HATPase_RsbW-like"/>
    <property type="match status" value="1"/>
</dbReference>
<protein>
    <recommendedName>
        <fullName evidence="2">Histidine kinase/HSP90-like ATPase domain-containing protein</fullName>
    </recommendedName>
</protein>